<protein>
    <submittedName>
        <fullName evidence="3">Uncharacterized protein</fullName>
    </submittedName>
</protein>
<feature type="region of interest" description="Disordered" evidence="2">
    <location>
        <begin position="457"/>
        <end position="483"/>
    </location>
</feature>
<feature type="region of interest" description="Disordered" evidence="2">
    <location>
        <begin position="2090"/>
        <end position="2307"/>
    </location>
</feature>
<feature type="region of interest" description="Disordered" evidence="2">
    <location>
        <begin position="326"/>
        <end position="346"/>
    </location>
</feature>
<feature type="region of interest" description="Disordered" evidence="2">
    <location>
        <begin position="2018"/>
        <end position="2076"/>
    </location>
</feature>
<dbReference type="Proteomes" id="UP000280598">
    <property type="component" value="Unassembled WGS sequence"/>
</dbReference>
<keyword evidence="1" id="KW-0175">Coiled coil</keyword>
<dbReference type="EMBL" id="QWIS01000092">
    <property type="protein sequence ID" value="RMZ07917.1"/>
    <property type="molecule type" value="Genomic_DNA"/>
</dbReference>
<feature type="region of interest" description="Disordered" evidence="2">
    <location>
        <begin position="1257"/>
        <end position="1279"/>
    </location>
</feature>
<reference evidence="3 4" key="1">
    <citation type="journal article" date="2018" name="BMC Genomics">
        <title>Genomic evidence for intraspecific hybridization in a clonal and extremely halotolerant yeast.</title>
        <authorList>
            <person name="Gostincar C."/>
            <person name="Stajich J.E."/>
            <person name="Zupancic J."/>
            <person name="Zalar P."/>
            <person name="Gunde-Cimerman N."/>
        </authorList>
    </citation>
    <scope>NUCLEOTIDE SEQUENCE [LARGE SCALE GENOMIC DNA]</scope>
    <source>
        <strain evidence="3 4">EXF-562</strain>
    </source>
</reference>
<name>A0A3M7H4F7_HORWE</name>
<feature type="compositionally biased region" description="Polar residues" evidence="2">
    <location>
        <begin position="175"/>
        <end position="196"/>
    </location>
</feature>
<feature type="compositionally biased region" description="Polar residues" evidence="2">
    <location>
        <begin position="2139"/>
        <end position="2152"/>
    </location>
</feature>
<evidence type="ECO:0000256" key="2">
    <source>
        <dbReference type="SAM" id="MobiDB-lite"/>
    </source>
</evidence>
<evidence type="ECO:0000313" key="4">
    <source>
        <dbReference type="Proteomes" id="UP000280598"/>
    </source>
</evidence>
<dbReference type="GO" id="GO:0016460">
    <property type="term" value="C:myosin II complex"/>
    <property type="evidence" value="ECO:0007669"/>
    <property type="project" value="TreeGrafter"/>
</dbReference>
<dbReference type="GO" id="GO:0005737">
    <property type="term" value="C:cytoplasm"/>
    <property type="evidence" value="ECO:0007669"/>
    <property type="project" value="TreeGrafter"/>
</dbReference>
<feature type="coiled-coil region" evidence="1">
    <location>
        <begin position="828"/>
        <end position="855"/>
    </location>
</feature>
<accession>A0A3M7H4F7</accession>
<feature type="compositionally biased region" description="Pro residues" evidence="2">
    <location>
        <begin position="70"/>
        <end position="80"/>
    </location>
</feature>
<feature type="compositionally biased region" description="Polar residues" evidence="2">
    <location>
        <begin position="108"/>
        <end position="123"/>
    </location>
</feature>
<feature type="compositionally biased region" description="Basic and acidic residues" evidence="2">
    <location>
        <begin position="157"/>
        <end position="167"/>
    </location>
</feature>
<feature type="compositionally biased region" description="Acidic residues" evidence="2">
    <location>
        <begin position="2245"/>
        <end position="2261"/>
    </location>
</feature>
<feature type="compositionally biased region" description="Basic and acidic residues" evidence="2">
    <location>
        <begin position="2161"/>
        <end position="2183"/>
    </location>
</feature>
<comment type="caution">
    <text evidence="3">The sequence shown here is derived from an EMBL/GenBank/DDBJ whole genome shotgun (WGS) entry which is preliminary data.</text>
</comment>
<dbReference type="VEuPathDB" id="FungiDB:BTJ68_00289"/>
<feature type="coiled-coil region" evidence="1">
    <location>
        <begin position="561"/>
        <end position="588"/>
    </location>
</feature>
<feature type="compositionally biased region" description="Basic and acidic residues" evidence="2">
    <location>
        <begin position="60"/>
        <end position="69"/>
    </location>
</feature>
<dbReference type="PANTHER" id="PTHR45615">
    <property type="entry name" value="MYOSIN HEAVY CHAIN, NON-MUSCLE"/>
    <property type="match status" value="1"/>
</dbReference>
<feature type="coiled-coil region" evidence="1">
    <location>
        <begin position="1901"/>
        <end position="1973"/>
    </location>
</feature>
<feature type="coiled-coil region" evidence="1">
    <location>
        <begin position="1619"/>
        <end position="1681"/>
    </location>
</feature>
<sequence>MSYFDREASRDRESKHQHSFSDTGRSSVPISTRASKTRRTQPSLDGTPITKMQRLMSFKRRWDSSDPDRAPPPLPIPPGVNSPTTKANTSAGIAAAAKQFVEKARENQPLSSYTSNNTPQGSPERSLIKGTHHRRMQSFQSGNVKDLRNYLDGQRNSQDRPSSRPDSRSGGLSSFSRQQSTEDVFSSGEQASTPTPAQRERDPMKDTPTLRPSSRHVQRPILGENTPPSAVTRALSSMNVPEDALSDITNNGPSTPSPGRMHNNYDFSSQLLNLTKIATDLQKEMTSLSRRSKDNATDLIGLKDATNQRDEDIRKSLRELANAVGTTQNLLGPPPPPPAGGHARSGSFSAFLDQKAFNSPPSASKSWTMPGRAASAHSFLDDRMPGSPSPYSVEGAASVAMLEKIIREMVTKEGQERLLGTLSELLDKSQKENVEAAKKVEELSDFIKQISESRALVPMSKDGPPKLDLDFDTPREAPTNDSTKSAGEILQLLNRVQESVAHCGGSTSEVKGIVRDLRGEILGMGRELGRKMDQVSETNLNSSLDKGTEDGEGQQHAAEMQRILEDGMQELKSQLSSLLQQRAEQDDDAFKQLTTARSGAGADEMFAVVKTALAEHGAGLAKRDAVDGEIDTRLDREGVLDAVKEGLKDFEPNIELQQFGLERDEILKVLQEGLEDYQHNKAEPTPASIDKGEIFEVMQEALKDFQAPFPAEPLGHMKEEILENVRTMLAEYQPASNSASFDQDAMHAAVMEAVKAGIGEHGPAAPREIEISRDDLFDAVKASLDGSTIPFGGFGEQVLQQLHELIDGMRGEFKQYSAANGRDTEQVLDAVKDGLESLRSEIESYVDRAQDVTGKDEIVDTVKVGLEQLRTDVQGYVAQGPSNDSGKAEMLDYIKAEFEHLHEAIGNRETTRGEGEEGDSKPETTAAIILAVKEGMDSLKAAIGEKDRELEIDFPTDEINDAMKDEFEQLKTAILGANASDKNELMETIQDSMGALHSKLNGSEVSNLAGGNTEDIINEMHAEFSTLKESLHAIVGEADRESILEGVRQAIDDLRTQLSGDQSEASAEALGGIKEELEKFKETMGSSLVPGGASGSDHTEALDGIRAMLAELKETTAARSESEGGVPVELLEAMRGEFENLRNSMSTSMVSGGNNEEVLEAVRLGLDDLRGHMERKLDNPDRNQAQQSEFLDTINEGLETLRSDITKTLDKPMDMTVNYEILDTLKDGIAGLRSEIDSLKSAKAEEDAPKGSEIVLAEPGEGEGEAREAPMDGDAPSSAAGLKAADLEKMEVLLAQLQIKIEAMDNTIQDMPKPEPAAAPVQMPEGMAMKEDLTAMEGMIKEVQDNIVSLAAREPENSPENNAKKVDTDAIETLLRNTKSQLDEMVLPDPANAVTKEHLDAVEAVVRITNEAVEGLADRLENSTAAKADVAVVEVLAQDVKTALDELKEKMSSTPGEGEEKPELITKADFDVLGLLCTEIKTKVHEMELPNPTEVPSKADIEQLTGLINDFRESHDKLKESYENDIAITAKAFDDRKQEFESTLEQITGVKDSISGIKDELLEKIGQGESGIDTLGETLKGLEEKAGNHEPIVAEVKEVMDALNREFERAHGALEAMKVDNLQAAESSLEKQAENKEAVVSALTEKLDGLFDGLMSKYDDAQHAAEEKAKAMEEKSASQSELLEGTKSMAEDLRLSIDTLGGTLTTFAEGFPEQMEKLTEESKTVFHKVDEAYQKLDETSEVQKGEHSATREEVVKVMSAITGVQNDMTEHNPRFLMTLEEVKALIGQHYEHSQGASSAAAEHHQAVRDLQEQLKAGFEDSKTRHEAHAEDLKTALPALLPPPAESAAPVEKYDDTALHEKLNTLMGHAEKAADPSTQLERLDQIHEKVMSTAAEVSAFVAAQSKQMMEEHENKEREAEELALLLERRQVQKDEIETDITVLNEEKDSLRQAVEALRSEKESLSGQKSRLTADVSSLETALHIRRDELHEMDSKAELIERRMMEGVMNQSRMLLLSKSSKPASKKKQAPQGRDLRVPSSGSAVSTQTATSSVPPLKANHSLAMKSRPALNRANPQANAGERRIMSLNEISHNVPSGGQGYPASTNPSLLSNSGIKRSHSVKNQATQAMRKASGGGKRNLSASIVNKENSILSEESEDELGHDDSHYSSNYERTDSDAGTERRHSYMSGTESTGTYGDRSYTEGPTPGGESELSYATGSYLTGSDVDRRTSMASSANGVVGLQSAIDEEPDENEDTAGEDDATPPPQIEAPPAEMEKVPFAPPSDSGVGTDLPTAALNASESDYFKGA</sequence>
<dbReference type="GO" id="GO:0032982">
    <property type="term" value="C:myosin filament"/>
    <property type="evidence" value="ECO:0007669"/>
    <property type="project" value="TreeGrafter"/>
</dbReference>
<feature type="compositionally biased region" description="Polar residues" evidence="2">
    <location>
        <begin position="2090"/>
        <end position="2126"/>
    </location>
</feature>
<feature type="compositionally biased region" description="Basic and acidic residues" evidence="2">
    <location>
        <begin position="1"/>
        <end position="16"/>
    </location>
</feature>
<feature type="compositionally biased region" description="Basic and acidic residues" evidence="2">
    <location>
        <begin position="463"/>
        <end position="475"/>
    </location>
</feature>
<evidence type="ECO:0000256" key="1">
    <source>
        <dbReference type="SAM" id="Coils"/>
    </source>
</evidence>
<feature type="region of interest" description="Disordered" evidence="2">
    <location>
        <begin position="1"/>
        <end position="231"/>
    </location>
</feature>
<dbReference type="GO" id="GO:0000146">
    <property type="term" value="F:microfilament motor activity"/>
    <property type="evidence" value="ECO:0007669"/>
    <property type="project" value="TreeGrafter"/>
</dbReference>
<gene>
    <name evidence="3" type="ORF">D0860_04866</name>
</gene>
<dbReference type="PANTHER" id="PTHR45615:SF40">
    <property type="entry name" value="MYOSIN HEAVY CHAIN, NON-MUSCLE"/>
    <property type="match status" value="1"/>
</dbReference>
<proteinExistence type="predicted"/>
<organism evidence="3 4">
    <name type="scientific">Hortaea werneckii</name>
    <name type="common">Black yeast</name>
    <name type="synonym">Cladosporium werneckii</name>
    <dbReference type="NCBI Taxonomy" id="91943"/>
    <lineage>
        <taxon>Eukaryota</taxon>
        <taxon>Fungi</taxon>
        <taxon>Dikarya</taxon>
        <taxon>Ascomycota</taxon>
        <taxon>Pezizomycotina</taxon>
        <taxon>Dothideomycetes</taxon>
        <taxon>Dothideomycetidae</taxon>
        <taxon>Mycosphaerellales</taxon>
        <taxon>Teratosphaeriaceae</taxon>
        <taxon>Hortaea</taxon>
    </lineage>
</organism>
<dbReference type="GO" id="GO:0051015">
    <property type="term" value="F:actin filament binding"/>
    <property type="evidence" value="ECO:0007669"/>
    <property type="project" value="TreeGrafter"/>
</dbReference>
<feature type="compositionally biased region" description="Low complexity" evidence="2">
    <location>
        <begin position="2038"/>
        <end position="2052"/>
    </location>
</feature>
<feature type="compositionally biased region" description="Polar residues" evidence="2">
    <location>
        <begin position="20"/>
        <end position="44"/>
    </location>
</feature>
<evidence type="ECO:0000313" key="3">
    <source>
        <dbReference type="EMBL" id="RMZ07917.1"/>
    </source>
</evidence>